<dbReference type="Gene3D" id="3.30.70.270">
    <property type="match status" value="1"/>
</dbReference>
<dbReference type="InterPro" id="IPR001610">
    <property type="entry name" value="PAC"/>
</dbReference>
<name>A0A917JTM5_9GAMM</name>
<dbReference type="Pfam" id="PF07494">
    <property type="entry name" value="Reg_prop"/>
    <property type="match status" value="1"/>
</dbReference>
<comment type="caution">
    <text evidence="5">The sequence shown here is derived from an EMBL/GenBank/DDBJ whole genome shotgun (WGS) entry which is preliminary data.</text>
</comment>
<dbReference type="CDD" id="cd01948">
    <property type="entry name" value="EAL"/>
    <property type="match status" value="1"/>
</dbReference>
<dbReference type="PROSITE" id="PS50113">
    <property type="entry name" value="PAC"/>
    <property type="match status" value="2"/>
</dbReference>
<dbReference type="CDD" id="cd00130">
    <property type="entry name" value="PAS"/>
    <property type="match status" value="1"/>
</dbReference>
<dbReference type="InterPro" id="IPR035965">
    <property type="entry name" value="PAS-like_dom_sf"/>
</dbReference>
<evidence type="ECO:0000259" key="2">
    <source>
        <dbReference type="PROSITE" id="PS50113"/>
    </source>
</evidence>
<dbReference type="NCBIfam" id="TIGR00254">
    <property type="entry name" value="GGDEF"/>
    <property type="match status" value="1"/>
</dbReference>
<dbReference type="PANTHER" id="PTHR44757">
    <property type="entry name" value="DIGUANYLATE CYCLASE DGCP"/>
    <property type="match status" value="1"/>
</dbReference>
<reference evidence="5" key="2">
    <citation type="submission" date="2020-09" db="EMBL/GenBank/DDBJ databases">
        <authorList>
            <person name="Sun Q."/>
            <person name="Ohkuma M."/>
        </authorList>
    </citation>
    <scope>NUCLEOTIDE SEQUENCE</scope>
    <source>
        <strain evidence="5">JCM 30804</strain>
    </source>
</reference>
<dbReference type="InterPro" id="IPR029787">
    <property type="entry name" value="Nucleotide_cyclase"/>
</dbReference>
<dbReference type="InterPro" id="IPR000700">
    <property type="entry name" value="PAS-assoc_C"/>
</dbReference>
<dbReference type="InterPro" id="IPR015943">
    <property type="entry name" value="WD40/YVTN_repeat-like_dom_sf"/>
</dbReference>
<dbReference type="InterPro" id="IPR052155">
    <property type="entry name" value="Biofilm_reg_signaling"/>
</dbReference>
<dbReference type="SUPFAM" id="SSF55073">
    <property type="entry name" value="Nucleotide cyclase"/>
    <property type="match status" value="1"/>
</dbReference>
<reference evidence="5" key="1">
    <citation type="journal article" date="2014" name="Int. J. Syst. Evol. Microbiol.">
        <title>Complete genome sequence of Corynebacterium casei LMG S-19264T (=DSM 44701T), isolated from a smear-ripened cheese.</title>
        <authorList>
            <consortium name="US DOE Joint Genome Institute (JGI-PGF)"/>
            <person name="Walter F."/>
            <person name="Albersmeier A."/>
            <person name="Kalinowski J."/>
            <person name="Ruckert C."/>
        </authorList>
    </citation>
    <scope>NUCLEOTIDE SEQUENCE</scope>
    <source>
        <strain evidence="5">JCM 30804</strain>
    </source>
</reference>
<dbReference type="Pfam" id="PF13426">
    <property type="entry name" value="PAS_9"/>
    <property type="match status" value="1"/>
</dbReference>
<dbReference type="InterPro" id="IPR035919">
    <property type="entry name" value="EAL_sf"/>
</dbReference>
<dbReference type="Proteomes" id="UP000613743">
    <property type="component" value="Unassembled WGS sequence"/>
</dbReference>
<feature type="chain" id="PRO_5037632218" evidence="1">
    <location>
        <begin position="24"/>
        <end position="1424"/>
    </location>
</feature>
<dbReference type="PROSITE" id="PS50887">
    <property type="entry name" value="GGDEF"/>
    <property type="match status" value="1"/>
</dbReference>
<dbReference type="Pfam" id="PF08447">
    <property type="entry name" value="PAS_3"/>
    <property type="match status" value="1"/>
</dbReference>
<dbReference type="Gene3D" id="2.130.10.10">
    <property type="entry name" value="YVTN repeat-like/Quinoprotein amine dehydrogenase"/>
    <property type="match status" value="2"/>
</dbReference>
<dbReference type="InterPro" id="IPR011123">
    <property type="entry name" value="Y_Y_Y"/>
</dbReference>
<dbReference type="NCBIfam" id="TIGR00229">
    <property type="entry name" value="sensory_box"/>
    <property type="match status" value="1"/>
</dbReference>
<sequence length="1424" mass="161911">MPINILTKAIFLFFWLVCSFAQAREYASEPQFPIELQSTSYNVTEGLSQSTVTSIARDHYGYTWFGTLNGLNRFDGTKFKQYFADKKSELPSSFIRSLKSNDKKLYIGTDKGLIVYDLVKDEFYPLENTEYLKSLPIWSLDLIGDHLYIGTENTLFSYDFSSKTTTKLTENKNFRGIKKVIKESHNVYLRTYDGYIYEVTNSEDKLLTKGTINLLQGAKDYGFVFRDNIWINSKTNFRVDIDAATTYDNDNIAYIKNSNISITNGITTKTIGKINFDTKGFENIEIHSLNGDFYITADNKGVTIIGKERNLIKRLAAAKNNVWSIVQSESGLFYSSDDTQFIKTYKKDFTINSLIDIGIAGPKHLAITTSHLYIGSHRGIHLYNIKTGKVKQLHKGSFTSISSDIDSNEIYAGTSDGKLLTINYLTRTHSLFDTKIENPIYDITKKNRVFYISSQSGLYEKNGDIIKPLYNDELVASLKMLGDILYFGTSTSIMTFSTKTNSINTIYKDQKIIYSMEISGDYIIAASSNNVIAYNSSNKKLINLSSIQGAQKEYNSQASTTLKGNVFLGGKDGISLLNIDEIEYFIKKRGAPITNLEELLIFNSPVINTEEYYTDSINESQLLKVKYSEYPLTIKFNAPNFSKNELLYKYRLYGLSEEWINSNGNHYATYTNLPPDTYIFEVYAIDLVTGNLGSKKVINIEITPPWWYSTSAKAVYIFIFVFLLYLSIKLILKRRDTQKKIAQSEERLKLSLWGSGDEMWDWDIESGKIFRSNIWGELDFPKDGQRSGLNNEESNIHPIDQKRVQEALDKHFYGETDHFEAAYRVKAKDGQWVWILDRAKIVERDQNDNALRMTGTIKNINNFKHAEEQLRLFERAIENISEGVFILDSNYRFVEVNEACCSIALKSRNYFIGQILRFDLYPEHFSDKIRAILSQQSQWYGEVEASKGDGSSFSMELTIDAIYDAAGELSHYVGVFSDISIRKKQEEELRKLTNTDLLTGLPNRSNLQVTLGHIVKRKAPHALMVLDIDNFKRINDSLGHQIGDELLIQIAHRIHEQISKDAIIYRLGGDEFAILVDNTFALNASTAIASRIIECFRNHFEVDNEKLTIGASIGIVLYPEDEIDEKALLRKADIAMYYAKSAGGNRYQFFSESLNKNAIKQLETENLIRDGLKDDLFEVYYQPKVNIKLNEITGMEALVRLNHPVFGLVPPNEFIPFAESNGLIVEIGDIVLRKACFAAHQWVESGLFQGRVAINLSSHQFALPDLVERIDSTLKLTKLPPKHLELEITEGTVIKNPEKAIEVMKQLADKGVHLALDDFGTGYSSLSYLKRFPIHTLKIDKSFVDDIDKSEQDMKMVDSIITIAHNMGLSVIGEGVEDMSQLNILKGLNCQEIQGFLFSKAIPHNEFSELLEKQSAMLNVTNIK</sequence>
<dbReference type="Pfam" id="PF00563">
    <property type="entry name" value="EAL"/>
    <property type="match status" value="1"/>
</dbReference>
<evidence type="ECO:0000313" key="6">
    <source>
        <dbReference type="Proteomes" id="UP000613743"/>
    </source>
</evidence>
<dbReference type="Gene3D" id="3.20.20.450">
    <property type="entry name" value="EAL domain"/>
    <property type="match status" value="1"/>
</dbReference>
<evidence type="ECO:0000256" key="1">
    <source>
        <dbReference type="SAM" id="SignalP"/>
    </source>
</evidence>
<organism evidence="5 6">
    <name type="scientific">Shewanella gelidii</name>
    <dbReference type="NCBI Taxonomy" id="1642821"/>
    <lineage>
        <taxon>Bacteria</taxon>
        <taxon>Pseudomonadati</taxon>
        <taxon>Pseudomonadota</taxon>
        <taxon>Gammaproteobacteria</taxon>
        <taxon>Alteromonadales</taxon>
        <taxon>Shewanellaceae</taxon>
        <taxon>Shewanella</taxon>
    </lineage>
</organism>
<protein>
    <submittedName>
        <fullName evidence="5">Diguanylate cyclase</fullName>
    </submittedName>
</protein>
<accession>A0A917JTM5</accession>
<dbReference type="InterPro" id="IPR013783">
    <property type="entry name" value="Ig-like_fold"/>
</dbReference>
<keyword evidence="1" id="KW-0732">Signal</keyword>
<dbReference type="InterPro" id="IPR013655">
    <property type="entry name" value="PAS_fold_3"/>
</dbReference>
<dbReference type="Pfam" id="PF00990">
    <property type="entry name" value="GGDEF"/>
    <property type="match status" value="1"/>
</dbReference>
<gene>
    <name evidence="5" type="ORF">GCM10009332_21050</name>
</gene>
<dbReference type="Pfam" id="PF07495">
    <property type="entry name" value="Y_Y_Y"/>
    <property type="match status" value="1"/>
</dbReference>
<dbReference type="SMART" id="SM00086">
    <property type="entry name" value="PAC"/>
    <property type="match status" value="2"/>
</dbReference>
<dbReference type="Gene3D" id="3.30.450.20">
    <property type="entry name" value="PAS domain"/>
    <property type="match status" value="2"/>
</dbReference>
<evidence type="ECO:0000259" key="4">
    <source>
        <dbReference type="PROSITE" id="PS50887"/>
    </source>
</evidence>
<dbReference type="PANTHER" id="PTHR44757:SF2">
    <property type="entry name" value="BIOFILM ARCHITECTURE MAINTENANCE PROTEIN MBAA"/>
    <property type="match status" value="1"/>
</dbReference>
<dbReference type="InterPro" id="IPR011047">
    <property type="entry name" value="Quinoprotein_ADH-like_sf"/>
</dbReference>
<feature type="domain" description="PAC" evidence="2">
    <location>
        <begin position="819"/>
        <end position="872"/>
    </location>
</feature>
<evidence type="ECO:0000259" key="3">
    <source>
        <dbReference type="PROSITE" id="PS50883"/>
    </source>
</evidence>
<dbReference type="CDD" id="cd01949">
    <property type="entry name" value="GGDEF"/>
    <property type="match status" value="1"/>
</dbReference>
<keyword evidence="6" id="KW-1185">Reference proteome</keyword>
<feature type="signal peptide" evidence="1">
    <location>
        <begin position="1"/>
        <end position="23"/>
    </location>
</feature>
<dbReference type="InterPro" id="IPR011110">
    <property type="entry name" value="Reg_prop"/>
</dbReference>
<dbReference type="InterPro" id="IPR000014">
    <property type="entry name" value="PAS"/>
</dbReference>
<dbReference type="EMBL" id="BMPZ01000005">
    <property type="protein sequence ID" value="GGI83548.1"/>
    <property type="molecule type" value="Genomic_DNA"/>
</dbReference>
<dbReference type="SUPFAM" id="SSF55785">
    <property type="entry name" value="PYP-like sensor domain (PAS domain)"/>
    <property type="match status" value="2"/>
</dbReference>
<dbReference type="InterPro" id="IPR001633">
    <property type="entry name" value="EAL_dom"/>
</dbReference>
<feature type="domain" description="GGDEF" evidence="4">
    <location>
        <begin position="1019"/>
        <end position="1152"/>
    </location>
</feature>
<dbReference type="InterPro" id="IPR043128">
    <property type="entry name" value="Rev_trsase/Diguanyl_cyclase"/>
</dbReference>
<dbReference type="Gene3D" id="2.60.40.10">
    <property type="entry name" value="Immunoglobulins"/>
    <property type="match status" value="1"/>
</dbReference>
<dbReference type="SUPFAM" id="SSF50998">
    <property type="entry name" value="Quinoprotein alcohol dehydrogenase-like"/>
    <property type="match status" value="1"/>
</dbReference>
<proteinExistence type="predicted"/>
<dbReference type="SUPFAM" id="SSF141868">
    <property type="entry name" value="EAL domain-like"/>
    <property type="match status" value="1"/>
</dbReference>
<dbReference type="SMART" id="SM00052">
    <property type="entry name" value="EAL"/>
    <property type="match status" value="1"/>
</dbReference>
<feature type="domain" description="PAC" evidence="2">
    <location>
        <begin position="939"/>
        <end position="991"/>
    </location>
</feature>
<evidence type="ECO:0000313" key="5">
    <source>
        <dbReference type="EMBL" id="GGI83548.1"/>
    </source>
</evidence>
<dbReference type="PROSITE" id="PS50883">
    <property type="entry name" value="EAL"/>
    <property type="match status" value="1"/>
</dbReference>
<dbReference type="SMART" id="SM00267">
    <property type="entry name" value="GGDEF"/>
    <property type="match status" value="1"/>
</dbReference>
<feature type="domain" description="EAL" evidence="3">
    <location>
        <begin position="1161"/>
        <end position="1415"/>
    </location>
</feature>
<dbReference type="InterPro" id="IPR000160">
    <property type="entry name" value="GGDEF_dom"/>
</dbReference>
<dbReference type="SMART" id="SM00091">
    <property type="entry name" value="PAS"/>
    <property type="match status" value="1"/>
</dbReference>
<dbReference type="RefSeq" id="WP_188920653.1">
    <property type="nucleotide sequence ID" value="NZ_BMPZ01000005.1"/>
</dbReference>